<sequence>MRATVSRMLHQEVDDICQQRGTTGLFADLMEDFVNASDFMDYLEATWYPRICLGCRSLANHTVAYEII</sequence>
<name>A0A2P6P5K3_ROSCH</name>
<dbReference type="Gramene" id="PRQ17174">
    <property type="protein sequence ID" value="PRQ17174"/>
    <property type="gene ID" value="RchiOBHm_Chr7g0192171"/>
</dbReference>
<evidence type="ECO:0000313" key="2">
    <source>
        <dbReference type="Proteomes" id="UP000238479"/>
    </source>
</evidence>
<dbReference type="EMBL" id="PDCK01000045">
    <property type="protein sequence ID" value="PRQ17174.1"/>
    <property type="molecule type" value="Genomic_DNA"/>
</dbReference>
<dbReference type="AlphaFoldDB" id="A0A2P6P5K3"/>
<dbReference type="PANTHER" id="PTHR33977">
    <property type="entry name" value="ZINC ION BINDING PROTEIN"/>
    <property type="match status" value="1"/>
</dbReference>
<reference evidence="1 2" key="1">
    <citation type="journal article" date="2018" name="Nat. Genet.">
        <title>The Rosa genome provides new insights in the design of modern roses.</title>
        <authorList>
            <person name="Bendahmane M."/>
        </authorList>
    </citation>
    <scope>NUCLEOTIDE SEQUENCE [LARGE SCALE GENOMIC DNA]</scope>
    <source>
        <strain evidence="2">cv. Old Blush</strain>
    </source>
</reference>
<accession>A0A2P6P5K3</accession>
<protein>
    <submittedName>
        <fullName evidence="1">Uncharacterized protein</fullName>
    </submittedName>
</protein>
<proteinExistence type="predicted"/>
<evidence type="ECO:0000313" key="1">
    <source>
        <dbReference type="EMBL" id="PRQ17174.1"/>
    </source>
</evidence>
<organism evidence="1 2">
    <name type="scientific">Rosa chinensis</name>
    <name type="common">China rose</name>
    <dbReference type="NCBI Taxonomy" id="74649"/>
    <lineage>
        <taxon>Eukaryota</taxon>
        <taxon>Viridiplantae</taxon>
        <taxon>Streptophyta</taxon>
        <taxon>Embryophyta</taxon>
        <taxon>Tracheophyta</taxon>
        <taxon>Spermatophyta</taxon>
        <taxon>Magnoliopsida</taxon>
        <taxon>eudicotyledons</taxon>
        <taxon>Gunneridae</taxon>
        <taxon>Pentapetalae</taxon>
        <taxon>rosids</taxon>
        <taxon>fabids</taxon>
        <taxon>Rosales</taxon>
        <taxon>Rosaceae</taxon>
        <taxon>Rosoideae</taxon>
        <taxon>Rosoideae incertae sedis</taxon>
        <taxon>Rosa</taxon>
    </lineage>
</organism>
<dbReference type="Proteomes" id="UP000238479">
    <property type="component" value="Chromosome 7"/>
</dbReference>
<gene>
    <name evidence="1" type="ORF">RchiOBHm_Chr7g0192171</name>
</gene>
<dbReference type="PANTHER" id="PTHR33977:SF1">
    <property type="entry name" value="ZINC ION BINDING PROTEIN"/>
    <property type="match status" value="1"/>
</dbReference>
<keyword evidence="2" id="KW-1185">Reference proteome</keyword>
<comment type="caution">
    <text evidence="1">The sequence shown here is derived from an EMBL/GenBank/DDBJ whole genome shotgun (WGS) entry which is preliminary data.</text>
</comment>